<accession>A0A2I2EY96</accession>
<evidence type="ECO:0000256" key="1">
    <source>
        <dbReference type="SAM" id="Phobius"/>
    </source>
</evidence>
<evidence type="ECO:0000313" key="3">
    <source>
        <dbReference type="Proteomes" id="UP000234585"/>
    </source>
</evidence>
<dbReference type="GeneID" id="36521756"/>
<keyword evidence="1" id="KW-0812">Transmembrane</keyword>
<organism evidence="2 3">
    <name type="scientific">Aspergillus candidus</name>
    <dbReference type="NCBI Taxonomy" id="41067"/>
    <lineage>
        <taxon>Eukaryota</taxon>
        <taxon>Fungi</taxon>
        <taxon>Dikarya</taxon>
        <taxon>Ascomycota</taxon>
        <taxon>Pezizomycotina</taxon>
        <taxon>Eurotiomycetes</taxon>
        <taxon>Eurotiomycetidae</taxon>
        <taxon>Eurotiales</taxon>
        <taxon>Aspergillaceae</taxon>
        <taxon>Aspergillus</taxon>
        <taxon>Aspergillus subgen. Circumdati</taxon>
    </lineage>
</organism>
<feature type="transmembrane region" description="Helical" evidence="1">
    <location>
        <begin position="20"/>
        <end position="47"/>
    </location>
</feature>
<name>A0A2I2EY96_ASPCN</name>
<dbReference type="AlphaFoldDB" id="A0A2I2EY96"/>
<sequence length="68" mass="7502">MTFSIRDNSAKTPGKLILSLILVLFLFLYPLSISLVLLLLSSALTLLPPLSGKCRRVAWFLSPGLLRC</sequence>
<reference evidence="2 3" key="1">
    <citation type="submission" date="2017-12" db="EMBL/GenBank/DDBJ databases">
        <authorList>
            <consortium name="DOE Joint Genome Institute"/>
            <person name="Haridas S."/>
            <person name="Kjaerbolling I."/>
            <person name="Vesth T.C."/>
            <person name="Frisvad J.C."/>
            <person name="Nybo J.L."/>
            <person name="Theobald S."/>
            <person name="Kuo A."/>
            <person name="Bowyer P."/>
            <person name="Matsuda Y."/>
            <person name="Mondo S."/>
            <person name="Lyhne E.K."/>
            <person name="Kogle M.E."/>
            <person name="Clum A."/>
            <person name="Lipzen A."/>
            <person name="Salamov A."/>
            <person name="Ngan C.Y."/>
            <person name="Daum C."/>
            <person name="Chiniquy J."/>
            <person name="Barry K."/>
            <person name="LaButti K."/>
            <person name="Simmons B.A."/>
            <person name="Magnuson J.K."/>
            <person name="Mortensen U.H."/>
            <person name="Larsen T.O."/>
            <person name="Grigoriev I.V."/>
            <person name="Baker S.E."/>
            <person name="Andersen M.R."/>
            <person name="Nordberg H.P."/>
            <person name="Cantor M.N."/>
            <person name="Hua S.X."/>
        </authorList>
    </citation>
    <scope>NUCLEOTIDE SEQUENCE [LARGE SCALE GENOMIC DNA]</scope>
    <source>
        <strain evidence="2 3">CBS 102.13</strain>
    </source>
</reference>
<gene>
    <name evidence="2" type="ORF">BDW47DRAFT_114178</name>
</gene>
<keyword evidence="3" id="KW-1185">Reference proteome</keyword>
<evidence type="ECO:0000313" key="2">
    <source>
        <dbReference type="EMBL" id="PLB33351.1"/>
    </source>
</evidence>
<dbReference type="Proteomes" id="UP000234585">
    <property type="component" value="Unassembled WGS sequence"/>
</dbReference>
<dbReference type="RefSeq" id="XP_024667363.1">
    <property type="nucleotide sequence ID" value="XM_024814596.1"/>
</dbReference>
<keyword evidence="1" id="KW-1133">Transmembrane helix</keyword>
<dbReference type="EMBL" id="KZ559212">
    <property type="protein sequence ID" value="PLB33351.1"/>
    <property type="molecule type" value="Genomic_DNA"/>
</dbReference>
<proteinExistence type="predicted"/>
<protein>
    <submittedName>
        <fullName evidence="2">Uncharacterized protein</fullName>
    </submittedName>
</protein>
<keyword evidence="1" id="KW-0472">Membrane</keyword>